<dbReference type="NCBIfam" id="TIGR02532">
    <property type="entry name" value="IV_pilin_GFxxxE"/>
    <property type="match status" value="1"/>
</dbReference>
<keyword evidence="3" id="KW-0472">Membrane</keyword>
<comment type="similarity">
    <text evidence="1">Belongs to the N-Me-Phe pilin family.</text>
</comment>
<dbReference type="Gene3D" id="3.30.700.10">
    <property type="entry name" value="Glycoprotein, Type 4 Pilin"/>
    <property type="match status" value="1"/>
</dbReference>
<dbReference type="PANTHER" id="PTHR30093:SF34">
    <property type="entry name" value="PREPILIN PEPTIDASE-DEPENDENT PROTEIN D"/>
    <property type="match status" value="1"/>
</dbReference>
<dbReference type="Proteomes" id="UP000250079">
    <property type="component" value="Chromosome"/>
</dbReference>
<organism evidence="4 5">
    <name type="scientific">Granulosicoccus antarcticus IMCC3135</name>
    <dbReference type="NCBI Taxonomy" id="1192854"/>
    <lineage>
        <taxon>Bacteria</taxon>
        <taxon>Pseudomonadati</taxon>
        <taxon>Pseudomonadota</taxon>
        <taxon>Gammaproteobacteria</taxon>
        <taxon>Chromatiales</taxon>
        <taxon>Granulosicoccaceae</taxon>
        <taxon>Granulosicoccus</taxon>
    </lineage>
</organism>
<sequence length="140" mass="15092">MLERYTTHKGFTLIELMIVIAIIGILAAAAVPQYAAYTKKAKFSEVVVLTAEYKSSVHLCVQDRNELDPCDSGQNGVPPAVSTPRGYLKSLTVVNGTITSTATDLLDEMQYILTASYTPSTNIVRWAVSGSCLSANLCSK</sequence>
<dbReference type="GO" id="GO:0043107">
    <property type="term" value="P:type IV pilus-dependent motility"/>
    <property type="evidence" value="ECO:0007669"/>
    <property type="project" value="TreeGrafter"/>
</dbReference>
<dbReference type="InterPro" id="IPR045584">
    <property type="entry name" value="Pilin-like"/>
</dbReference>
<dbReference type="SUPFAM" id="SSF54523">
    <property type="entry name" value="Pili subunits"/>
    <property type="match status" value="1"/>
</dbReference>
<proteinExistence type="inferred from homology"/>
<gene>
    <name evidence="4" type="primary">pilE</name>
    <name evidence="4" type="ORF">IMCC3135_29100</name>
</gene>
<name>A0A2Z2P0M9_9GAMM</name>
<keyword evidence="2" id="KW-0488">Methylation</keyword>
<accession>A0A2Z2P0M9</accession>
<evidence type="ECO:0000256" key="2">
    <source>
        <dbReference type="ARBA" id="ARBA00022481"/>
    </source>
</evidence>
<evidence type="ECO:0000313" key="4">
    <source>
        <dbReference type="EMBL" id="ASJ75871.1"/>
    </source>
</evidence>
<dbReference type="PANTHER" id="PTHR30093">
    <property type="entry name" value="GENERAL SECRETION PATHWAY PROTEIN G"/>
    <property type="match status" value="1"/>
</dbReference>
<keyword evidence="5" id="KW-1185">Reference proteome</keyword>
<evidence type="ECO:0000313" key="5">
    <source>
        <dbReference type="Proteomes" id="UP000250079"/>
    </source>
</evidence>
<dbReference type="OrthoDB" id="5918848at2"/>
<keyword evidence="3" id="KW-1133">Transmembrane helix</keyword>
<evidence type="ECO:0000256" key="1">
    <source>
        <dbReference type="ARBA" id="ARBA00005233"/>
    </source>
</evidence>
<feature type="transmembrane region" description="Helical" evidence="3">
    <location>
        <begin position="12"/>
        <end position="35"/>
    </location>
</feature>
<dbReference type="RefSeq" id="WP_088920719.1">
    <property type="nucleotide sequence ID" value="NZ_CP018632.1"/>
</dbReference>
<protein>
    <submittedName>
        <fullName evidence="4">Fimbrial protein</fullName>
    </submittedName>
</protein>
<dbReference type="KEGG" id="gai:IMCC3135_29100"/>
<dbReference type="PROSITE" id="PS00409">
    <property type="entry name" value="PROKAR_NTER_METHYL"/>
    <property type="match status" value="1"/>
</dbReference>
<dbReference type="AlphaFoldDB" id="A0A2Z2P0M9"/>
<dbReference type="EMBL" id="CP018632">
    <property type="protein sequence ID" value="ASJ75871.1"/>
    <property type="molecule type" value="Genomic_DNA"/>
</dbReference>
<evidence type="ECO:0000256" key="3">
    <source>
        <dbReference type="SAM" id="Phobius"/>
    </source>
</evidence>
<dbReference type="InterPro" id="IPR012902">
    <property type="entry name" value="N_methyl_site"/>
</dbReference>
<keyword evidence="3" id="KW-0812">Transmembrane</keyword>
<dbReference type="GO" id="GO:0044096">
    <property type="term" value="C:type IV pilus"/>
    <property type="evidence" value="ECO:0007669"/>
    <property type="project" value="TreeGrafter"/>
</dbReference>
<dbReference type="Pfam" id="PF07963">
    <property type="entry name" value="N_methyl"/>
    <property type="match status" value="1"/>
</dbReference>
<reference evidence="4 5" key="1">
    <citation type="submission" date="2016-12" db="EMBL/GenBank/DDBJ databases">
        <authorList>
            <person name="Song W.-J."/>
            <person name="Kurnit D.M."/>
        </authorList>
    </citation>
    <scope>NUCLEOTIDE SEQUENCE [LARGE SCALE GENOMIC DNA]</scope>
    <source>
        <strain evidence="4 5">IMCC3135</strain>
    </source>
</reference>